<evidence type="ECO:0000256" key="1">
    <source>
        <dbReference type="SAM" id="MobiDB-lite"/>
    </source>
</evidence>
<name>A0A5C5VZI8_9BACT</name>
<sequence length="79" mass="8406">MSNDSSSALGPSDSGLLETPKTPAYLRGRPQIDPPPDGNAMHEPLPVPPADPDRIEASLNATPLPDGMLSRLHRVIDEL</sequence>
<protein>
    <submittedName>
        <fullName evidence="2">Uncharacterized protein</fullName>
    </submittedName>
</protein>
<proteinExistence type="predicted"/>
<keyword evidence="3" id="KW-1185">Reference proteome</keyword>
<gene>
    <name evidence="2" type="ORF">Pla111_21590</name>
</gene>
<reference evidence="2 3" key="1">
    <citation type="submission" date="2019-02" db="EMBL/GenBank/DDBJ databases">
        <title>Deep-cultivation of Planctomycetes and their phenomic and genomic characterization uncovers novel biology.</title>
        <authorList>
            <person name="Wiegand S."/>
            <person name="Jogler M."/>
            <person name="Boedeker C."/>
            <person name="Pinto D."/>
            <person name="Vollmers J."/>
            <person name="Rivas-Marin E."/>
            <person name="Kohn T."/>
            <person name="Peeters S.H."/>
            <person name="Heuer A."/>
            <person name="Rast P."/>
            <person name="Oberbeckmann S."/>
            <person name="Bunk B."/>
            <person name="Jeske O."/>
            <person name="Meyerdierks A."/>
            <person name="Storesund J.E."/>
            <person name="Kallscheuer N."/>
            <person name="Luecker S."/>
            <person name="Lage O.M."/>
            <person name="Pohl T."/>
            <person name="Merkel B.J."/>
            <person name="Hornburger P."/>
            <person name="Mueller R.-W."/>
            <person name="Bruemmer F."/>
            <person name="Labrenz M."/>
            <person name="Spormann A.M."/>
            <person name="Op Den Camp H."/>
            <person name="Overmann J."/>
            <person name="Amann R."/>
            <person name="Jetten M.S.M."/>
            <person name="Mascher T."/>
            <person name="Medema M.H."/>
            <person name="Devos D.P."/>
            <person name="Kaster A.-K."/>
            <person name="Ovreas L."/>
            <person name="Rohde M."/>
            <person name="Galperin M.Y."/>
            <person name="Jogler C."/>
        </authorList>
    </citation>
    <scope>NUCLEOTIDE SEQUENCE [LARGE SCALE GENOMIC DNA]</scope>
    <source>
        <strain evidence="2 3">Pla111</strain>
    </source>
</reference>
<organism evidence="2 3">
    <name type="scientific">Botrimarina hoheduenensis</name>
    <dbReference type="NCBI Taxonomy" id="2528000"/>
    <lineage>
        <taxon>Bacteria</taxon>
        <taxon>Pseudomonadati</taxon>
        <taxon>Planctomycetota</taxon>
        <taxon>Planctomycetia</taxon>
        <taxon>Pirellulales</taxon>
        <taxon>Lacipirellulaceae</taxon>
        <taxon>Botrimarina</taxon>
    </lineage>
</organism>
<dbReference type="AlphaFoldDB" id="A0A5C5VZI8"/>
<dbReference type="RefSeq" id="WP_146574147.1">
    <property type="nucleotide sequence ID" value="NZ_SJPH01000004.1"/>
</dbReference>
<comment type="caution">
    <text evidence="2">The sequence shown here is derived from an EMBL/GenBank/DDBJ whole genome shotgun (WGS) entry which is preliminary data.</text>
</comment>
<dbReference type="EMBL" id="SJPH01000004">
    <property type="protein sequence ID" value="TWT43209.1"/>
    <property type="molecule type" value="Genomic_DNA"/>
</dbReference>
<evidence type="ECO:0000313" key="3">
    <source>
        <dbReference type="Proteomes" id="UP000318995"/>
    </source>
</evidence>
<evidence type="ECO:0000313" key="2">
    <source>
        <dbReference type="EMBL" id="TWT43209.1"/>
    </source>
</evidence>
<feature type="region of interest" description="Disordered" evidence="1">
    <location>
        <begin position="1"/>
        <end position="66"/>
    </location>
</feature>
<dbReference type="Proteomes" id="UP000318995">
    <property type="component" value="Unassembled WGS sequence"/>
</dbReference>
<accession>A0A5C5VZI8</accession>